<gene>
    <name evidence="7" type="ORF">QBC42DRAFT_337449</name>
</gene>
<dbReference type="EC" id="3.2.1.14" evidence="2"/>
<dbReference type="SUPFAM" id="SSF57016">
    <property type="entry name" value="Plant lectins/antimicrobial peptides"/>
    <property type="match status" value="1"/>
</dbReference>
<keyword evidence="8" id="KW-1185">Reference proteome</keyword>
<comment type="similarity">
    <text evidence="1">Belongs to the glycosyl hydrolase 18 family. Chitinase class V subfamily.</text>
</comment>
<dbReference type="GO" id="GO:0008061">
    <property type="term" value="F:chitin binding"/>
    <property type="evidence" value="ECO:0007669"/>
    <property type="project" value="UniProtKB-UniRule"/>
</dbReference>
<reference evidence="7" key="1">
    <citation type="journal article" date="2023" name="Mol. Phylogenet. Evol.">
        <title>Genome-scale phylogeny and comparative genomics of the fungal order Sordariales.</title>
        <authorList>
            <person name="Hensen N."/>
            <person name="Bonometti L."/>
            <person name="Westerberg I."/>
            <person name="Brannstrom I.O."/>
            <person name="Guillou S."/>
            <person name="Cros-Aarteil S."/>
            <person name="Calhoun S."/>
            <person name="Haridas S."/>
            <person name="Kuo A."/>
            <person name="Mondo S."/>
            <person name="Pangilinan J."/>
            <person name="Riley R."/>
            <person name="LaButti K."/>
            <person name="Andreopoulos B."/>
            <person name="Lipzen A."/>
            <person name="Chen C."/>
            <person name="Yan M."/>
            <person name="Daum C."/>
            <person name="Ng V."/>
            <person name="Clum A."/>
            <person name="Steindorff A."/>
            <person name="Ohm R.A."/>
            <person name="Martin F."/>
            <person name="Silar P."/>
            <person name="Natvig D.O."/>
            <person name="Lalanne C."/>
            <person name="Gautier V."/>
            <person name="Ament-Velasquez S.L."/>
            <person name="Kruys A."/>
            <person name="Hutchinson M.I."/>
            <person name="Powell A.J."/>
            <person name="Barry K."/>
            <person name="Miller A.N."/>
            <person name="Grigoriev I.V."/>
            <person name="Debuchy R."/>
            <person name="Gladieux P."/>
            <person name="Hiltunen Thoren M."/>
            <person name="Johannesson H."/>
        </authorList>
    </citation>
    <scope>NUCLEOTIDE SEQUENCE</scope>
    <source>
        <strain evidence="7">PSN324</strain>
    </source>
</reference>
<dbReference type="InterPro" id="IPR029070">
    <property type="entry name" value="Chitinase_insertion_sf"/>
</dbReference>
<dbReference type="Gene3D" id="3.10.50.10">
    <property type="match status" value="1"/>
</dbReference>
<dbReference type="GO" id="GO:0005975">
    <property type="term" value="P:carbohydrate metabolic process"/>
    <property type="evidence" value="ECO:0007669"/>
    <property type="project" value="InterPro"/>
</dbReference>
<dbReference type="InterPro" id="IPR017853">
    <property type="entry name" value="GH"/>
</dbReference>
<evidence type="ECO:0000256" key="3">
    <source>
        <dbReference type="ARBA" id="ARBA00022669"/>
    </source>
</evidence>
<keyword evidence="4" id="KW-1015">Disulfide bond</keyword>
<dbReference type="InterPro" id="IPR001223">
    <property type="entry name" value="Glyco_hydro18_cat"/>
</dbReference>
<evidence type="ECO:0000256" key="2">
    <source>
        <dbReference type="ARBA" id="ARBA00012729"/>
    </source>
</evidence>
<dbReference type="InterPro" id="IPR036861">
    <property type="entry name" value="Endochitinase-like_sf"/>
</dbReference>
<dbReference type="PANTHER" id="PTHR11177:SF333">
    <property type="entry name" value="CHITINASE"/>
    <property type="match status" value="1"/>
</dbReference>
<dbReference type="Gene3D" id="3.30.60.10">
    <property type="entry name" value="Endochitinase-like"/>
    <property type="match status" value="1"/>
</dbReference>
<dbReference type="SMART" id="SM00636">
    <property type="entry name" value="Glyco_18"/>
    <property type="match status" value="1"/>
</dbReference>
<dbReference type="PROSITE" id="PS51910">
    <property type="entry name" value="GH18_2"/>
    <property type="match status" value="1"/>
</dbReference>
<feature type="disulfide bond" evidence="4">
    <location>
        <begin position="18"/>
        <end position="32"/>
    </location>
</feature>
<dbReference type="EMBL" id="MU864957">
    <property type="protein sequence ID" value="KAK4463600.1"/>
    <property type="molecule type" value="Genomic_DNA"/>
</dbReference>
<organism evidence="7 8">
    <name type="scientific">Cladorrhinum samala</name>
    <dbReference type="NCBI Taxonomy" id="585594"/>
    <lineage>
        <taxon>Eukaryota</taxon>
        <taxon>Fungi</taxon>
        <taxon>Dikarya</taxon>
        <taxon>Ascomycota</taxon>
        <taxon>Pezizomycotina</taxon>
        <taxon>Sordariomycetes</taxon>
        <taxon>Sordariomycetidae</taxon>
        <taxon>Sordariales</taxon>
        <taxon>Podosporaceae</taxon>
        <taxon>Cladorrhinum</taxon>
    </lineage>
</organism>
<name>A0AAV9HRW2_9PEZI</name>
<accession>A0AAV9HRW2</accession>
<feature type="domain" description="Chitin-binding type-1" evidence="5">
    <location>
        <begin position="1"/>
        <end position="53"/>
    </location>
</feature>
<feature type="domain" description="GH18" evidence="6">
    <location>
        <begin position="68"/>
        <end position="426"/>
    </location>
</feature>
<evidence type="ECO:0000256" key="1">
    <source>
        <dbReference type="ARBA" id="ARBA00008682"/>
    </source>
</evidence>
<sequence length="426" mass="46925">MCGEFSEDADVACGLSLCCSAMGWCGTTAVHCLNADPLHNTLPCQAGYGSCQIIDPPSCSPDGGSTGGRTVGYYQSWNVRDRKCNTVSPKQIKTEGFTHLFFAFATINPVTFKIAPAHPDDAALMREFTGLSKGGKLQTWIAIGGFDFSNEGTPTHTTWSDMCSTAANRAAFIKSVISFMDEYGFQGADLDWEYPAAPSRGGKRADTQNFVMLVKEMRAAFGTKYGISLPLAPDYWYLRGFNPSAMERYVDFFGFMAYDLHGPWDSDVGTLGSIVRGQADIRDIERDTLPLWFDGLNPAKINFGLAMYGRGYTLSDPSCNRMLDCKFSGPSSPAACTNFGGVMSLSEVKRTIKEKGLTPRYNKDALMKELTWDDQWIGYDDEETYAAKKRWANGQCFGGTMYWSVDFQLDDGAYYPNGTRRAVVAT</sequence>
<dbReference type="Pfam" id="PF00704">
    <property type="entry name" value="Glyco_hydro_18"/>
    <property type="match status" value="1"/>
</dbReference>
<dbReference type="Proteomes" id="UP001321749">
    <property type="component" value="Unassembled WGS sequence"/>
</dbReference>
<dbReference type="Gene3D" id="3.20.20.80">
    <property type="entry name" value="Glycosidases"/>
    <property type="match status" value="1"/>
</dbReference>
<evidence type="ECO:0000313" key="7">
    <source>
        <dbReference type="EMBL" id="KAK4463600.1"/>
    </source>
</evidence>
<comment type="caution">
    <text evidence="7">The sequence shown here is derived from an EMBL/GenBank/DDBJ whole genome shotgun (WGS) entry which is preliminary data.</text>
</comment>
<dbReference type="PROSITE" id="PS50941">
    <property type="entry name" value="CHIT_BIND_I_2"/>
    <property type="match status" value="1"/>
</dbReference>
<dbReference type="InterPro" id="IPR050314">
    <property type="entry name" value="Glycosyl_Hydrlase_18"/>
</dbReference>
<protein>
    <recommendedName>
        <fullName evidence="2">chitinase</fullName>
        <ecNumber evidence="2">3.2.1.14</ecNumber>
    </recommendedName>
</protein>
<evidence type="ECO:0000256" key="4">
    <source>
        <dbReference type="PROSITE-ProRule" id="PRU00261"/>
    </source>
</evidence>
<keyword evidence="7" id="KW-0378">Hydrolase</keyword>
<evidence type="ECO:0000259" key="5">
    <source>
        <dbReference type="PROSITE" id="PS50941"/>
    </source>
</evidence>
<feature type="disulfide bond" evidence="4">
    <location>
        <begin position="13"/>
        <end position="25"/>
    </location>
</feature>
<dbReference type="InterPro" id="IPR001002">
    <property type="entry name" value="Chitin-bd_1"/>
</dbReference>
<keyword evidence="3 4" id="KW-0147">Chitin-binding</keyword>
<reference evidence="7" key="2">
    <citation type="submission" date="2023-06" db="EMBL/GenBank/DDBJ databases">
        <authorList>
            <consortium name="Lawrence Berkeley National Laboratory"/>
            <person name="Mondo S.J."/>
            <person name="Hensen N."/>
            <person name="Bonometti L."/>
            <person name="Westerberg I."/>
            <person name="Brannstrom I.O."/>
            <person name="Guillou S."/>
            <person name="Cros-Aarteil S."/>
            <person name="Calhoun S."/>
            <person name="Haridas S."/>
            <person name="Kuo A."/>
            <person name="Pangilinan J."/>
            <person name="Riley R."/>
            <person name="Labutti K."/>
            <person name="Andreopoulos B."/>
            <person name="Lipzen A."/>
            <person name="Chen C."/>
            <person name="Yanf M."/>
            <person name="Daum C."/>
            <person name="Ng V."/>
            <person name="Clum A."/>
            <person name="Steindorff A."/>
            <person name="Ohm R."/>
            <person name="Martin F."/>
            <person name="Silar P."/>
            <person name="Natvig D."/>
            <person name="Lalanne C."/>
            <person name="Gautier V."/>
            <person name="Ament-Velasquez S.L."/>
            <person name="Kruys A."/>
            <person name="Hutchinson M.I."/>
            <person name="Powell A.J."/>
            <person name="Barry K."/>
            <person name="Miller A.N."/>
            <person name="Grigoriev I.V."/>
            <person name="Debuchy R."/>
            <person name="Gladieux P."/>
            <person name="Thoren M.H."/>
            <person name="Johannesson H."/>
        </authorList>
    </citation>
    <scope>NUCLEOTIDE SEQUENCE</scope>
    <source>
        <strain evidence="7">PSN324</strain>
    </source>
</reference>
<proteinExistence type="inferred from homology"/>
<dbReference type="AlphaFoldDB" id="A0AAV9HRW2"/>
<dbReference type="PANTHER" id="PTHR11177">
    <property type="entry name" value="CHITINASE"/>
    <property type="match status" value="1"/>
</dbReference>
<evidence type="ECO:0000313" key="8">
    <source>
        <dbReference type="Proteomes" id="UP001321749"/>
    </source>
</evidence>
<dbReference type="InterPro" id="IPR011583">
    <property type="entry name" value="Chitinase_II/V-like_cat"/>
</dbReference>
<dbReference type="SUPFAM" id="SSF54556">
    <property type="entry name" value="Chitinase insertion domain"/>
    <property type="match status" value="1"/>
</dbReference>
<dbReference type="GO" id="GO:0008843">
    <property type="term" value="F:endochitinase activity"/>
    <property type="evidence" value="ECO:0007669"/>
    <property type="project" value="UniProtKB-EC"/>
</dbReference>
<evidence type="ECO:0000259" key="6">
    <source>
        <dbReference type="PROSITE" id="PS51910"/>
    </source>
</evidence>
<dbReference type="SUPFAM" id="SSF51445">
    <property type="entry name" value="(Trans)glycosidases"/>
    <property type="match status" value="1"/>
</dbReference>
<comment type="caution">
    <text evidence="4">Lacks conserved residue(s) required for the propagation of feature annotation.</text>
</comment>